<organism evidence="1 2">
    <name type="scientific">Clostridium sardiniense</name>
    <name type="common">Clostridium absonum</name>
    <dbReference type="NCBI Taxonomy" id="29369"/>
    <lineage>
        <taxon>Bacteria</taxon>
        <taxon>Bacillati</taxon>
        <taxon>Bacillota</taxon>
        <taxon>Clostridia</taxon>
        <taxon>Eubacteriales</taxon>
        <taxon>Clostridiaceae</taxon>
        <taxon>Clostridium</taxon>
    </lineage>
</organism>
<evidence type="ECO:0000313" key="1">
    <source>
        <dbReference type="EMBL" id="MBY0755677.1"/>
    </source>
</evidence>
<comment type="caution">
    <text evidence="1">The sequence shown here is derived from an EMBL/GenBank/DDBJ whole genome shotgun (WGS) entry which is preliminary data.</text>
</comment>
<gene>
    <name evidence="1" type="ORF">K5V21_09405</name>
</gene>
<keyword evidence="2" id="KW-1185">Reference proteome</keyword>
<dbReference type="RefSeq" id="WP_221861045.1">
    <property type="nucleotide sequence ID" value="NZ_JAIKTU010000006.1"/>
</dbReference>
<name>A0ABS7KYM6_CLOSR</name>
<accession>A0ABS7KYM6</accession>
<dbReference type="Proteomes" id="UP001299068">
    <property type="component" value="Unassembled WGS sequence"/>
</dbReference>
<proteinExistence type="predicted"/>
<protein>
    <submittedName>
        <fullName evidence="1">Uncharacterized protein</fullName>
    </submittedName>
</protein>
<reference evidence="1 2" key="1">
    <citation type="journal article" date="2021" name="Cell Host Microbe">
        <title>in vivo commensal control of Clostridioides difficile virulence.</title>
        <authorList>
            <person name="Girinathan B.P."/>
            <person name="Dibenedetto N."/>
            <person name="Worley J.N."/>
            <person name="Peltier J."/>
            <person name="Arrieta-Ortiz M.L."/>
            <person name="Rupa Christinal Immanuel S."/>
            <person name="Lavin R."/>
            <person name="Delaney M.L."/>
            <person name="Cummins C."/>
            <person name="Hoffmann M."/>
            <person name="Luo Y."/>
            <person name="Gonzalez-Escalona N."/>
            <person name="Allard M."/>
            <person name="Onderdonk A.B."/>
            <person name="Gerber G.K."/>
            <person name="Sonenshein A.L."/>
            <person name="Baliga N."/>
            <person name="Dupuy B."/>
            <person name="Bry L."/>
        </authorList>
    </citation>
    <scope>NUCLEOTIDE SEQUENCE [LARGE SCALE GENOMIC DNA]</scope>
    <source>
        <strain evidence="1 2">DSM 599</strain>
    </source>
</reference>
<dbReference type="EMBL" id="JAIKTU010000006">
    <property type="protein sequence ID" value="MBY0755677.1"/>
    <property type="molecule type" value="Genomic_DNA"/>
</dbReference>
<evidence type="ECO:0000313" key="2">
    <source>
        <dbReference type="Proteomes" id="UP001299068"/>
    </source>
</evidence>
<sequence length="304" mass="34966">MNFLLYLDELLIKGLSSLIAEGFIEVLTKRITCDRTLSGKLHNESKETNFCEDRYSKDKREGYKGYTNSDASTYTYGCDNDSTIEERGFVRIEEEEKRIFTMFTFHRNIVTSLQDKGELKTLSDVCSGNVNEGDYVQVNGMICSESLSEYVDSLKTIINCFGCDKLNELSADIDCLDFNIIDKFLNDVQSRLHLNNTSDLILRCQNKEIVLTINNNYFLNNNTNKLDNIDCNCNIIGKIVKKCCNNDNIHFLRKTGQQDFYEEMLYKCIPAFDCLYKIGITPPKCPRVKITDNPYQIIPISIYV</sequence>